<feature type="signal peptide" evidence="2">
    <location>
        <begin position="1"/>
        <end position="22"/>
    </location>
</feature>
<dbReference type="Pfam" id="PF24476">
    <property type="entry name" value="DUF7580"/>
    <property type="match status" value="1"/>
</dbReference>
<proteinExistence type="predicted"/>
<feature type="chain" id="PRO_5025400104" description="Protein kinase domain-containing protein" evidence="2">
    <location>
        <begin position="23"/>
        <end position="646"/>
    </location>
</feature>
<feature type="domain" description="Protein kinase" evidence="3">
    <location>
        <begin position="315"/>
        <end position="628"/>
    </location>
</feature>
<dbReference type="EMBL" id="MU006297">
    <property type="protein sequence ID" value="KAF2852799.1"/>
    <property type="molecule type" value="Genomic_DNA"/>
</dbReference>
<dbReference type="InterPro" id="IPR029498">
    <property type="entry name" value="HeLo_dom"/>
</dbReference>
<dbReference type="SUPFAM" id="SSF56112">
    <property type="entry name" value="Protein kinase-like (PK-like)"/>
    <property type="match status" value="1"/>
</dbReference>
<gene>
    <name evidence="4" type="ORF">T440DRAFT_445469</name>
</gene>
<evidence type="ECO:0000259" key="3">
    <source>
        <dbReference type="PROSITE" id="PS50011"/>
    </source>
</evidence>
<dbReference type="GO" id="GO:0004672">
    <property type="term" value="F:protein kinase activity"/>
    <property type="evidence" value="ECO:0007669"/>
    <property type="project" value="InterPro"/>
</dbReference>
<accession>A0A6A7BEJ0</accession>
<dbReference type="Gene3D" id="1.10.510.10">
    <property type="entry name" value="Transferase(Phosphotransferase) domain 1"/>
    <property type="match status" value="1"/>
</dbReference>
<dbReference type="Gene3D" id="1.20.120.1020">
    <property type="entry name" value="Prion-inhibition and propagation, HeLo domain"/>
    <property type="match status" value="1"/>
</dbReference>
<dbReference type="Pfam" id="PF14479">
    <property type="entry name" value="HeLo"/>
    <property type="match status" value="1"/>
</dbReference>
<dbReference type="PROSITE" id="PS50011">
    <property type="entry name" value="PROTEIN_KINASE_DOM"/>
    <property type="match status" value="1"/>
</dbReference>
<dbReference type="InterPro" id="IPR056002">
    <property type="entry name" value="DUF7580"/>
</dbReference>
<feature type="region of interest" description="Disordered" evidence="1">
    <location>
        <begin position="492"/>
        <end position="526"/>
    </location>
</feature>
<evidence type="ECO:0000313" key="5">
    <source>
        <dbReference type="Proteomes" id="UP000799423"/>
    </source>
</evidence>
<dbReference type="PANTHER" id="PTHR37542">
    <property type="entry name" value="HELO DOMAIN-CONTAINING PROTEIN-RELATED"/>
    <property type="match status" value="1"/>
</dbReference>
<dbReference type="GO" id="GO:0005524">
    <property type="term" value="F:ATP binding"/>
    <property type="evidence" value="ECO:0007669"/>
    <property type="project" value="InterPro"/>
</dbReference>
<dbReference type="AlphaFoldDB" id="A0A6A7BEJ0"/>
<dbReference type="PANTHER" id="PTHR37542:SF1">
    <property type="entry name" value="PRION-INHIBITION AND PROPAGATION HELO DOMAIN-CONTAINING PROTEIN"/>
    <property type="match status" value="1"/>
</dbReference>
<evidence type="ECO:0000256" key="1">
    <source>
        <dbReference type="SAM" id="MobiDB-lite"/>
    </source>
</evidence>
<evidence type="ECO:0000313" key="4">
    <source>
        <dbReference type="EMBL" id="KAF2852799.1"/>
    </source>
</evidence>
<sequence>MAELAIGTVSFLFQVFAGCVQGYELILDACRLEKDCQALLLKFKIEQCRLLDWAKLVQLDFRDDKLILNHLSKGIIFNILEQQQKLLFSFGRLNQKYGRLSKPLLEEMPHEFVLQPDRLLENGSTEGNNKGVQFPPTEELVEKSLRFMRSIQAVPRRLKWATFDHTKMEALITKLADFNNKMHDALDKAQMDLLLDMQTRTNDQIVLLNRTMSHMVEIYESSKQQLTYQGRSAILDVEDLEYDELSQYVGPITSGAASQSLAALAQQKFVHLAIEDAQSFSEDSARDIGLQHLDSDMHQKELNFTDVRTRDGKPLPEAEDIEEGQRTEAIYNKTSVWVEWKNPESTGPMQQDNGVDPKVEQRVKKLAALLSKNNRTVKFRAPFCRGYFIDREDGRFGLVFEKPATVPAETPPTSLHALISASNASNPQMEIPSLKDRIILMRLLSETVERLHAVDWLHKGLRSSNILLFAKNGEYNYADPYISGFDYSRPATSDDMTERPTNNPSADIYRHPSVQHRGNREDDTGRESYKKSFDLYSLGIVLLEIAYWKTIDQILDINFKHARPKHTWAVRDRLLVSEPAHLRFVKSYLGDALEDVIRSCLLGPEAFGLHKECDERREVVAAGLQKAFGERVVKRLGVMVVLMKEL</sequence>
<reference evidence="4" key="1">
    <citation type="submission" date="2020-01" db="EMBL/GenBank/DDBJ databases">
        <authorList>
            <consortium name="DOE Joint Genome Institute"/>
            <person name="Haridas S."/>
            <person name="Albert R."/>
            <person name="Binder M."/>
            <person name="Bloem J."/>
            <person name="Labutti K."/>
            <person name="Salamov A."/>
            <person name="Andreopoulos B."/>
            <person name="Baker S.E."/>
            <person name="Barry K."/>
            <person name="Bills G."/>
            <person name="Bluhm B.H."/>
            <person name="Cannon C."/>
            <person name="Castanera R."/>
            <person name="Culley D.E."/>
            <person name="Daum C."/>
            <person name="Ezra D."/>
            <person name="Gonzalez J.B."/>
            <person name="Henrissat B."/>
            <person name="Kuo A."/>
            <person name="Liang C."/>
            <person name="Lipzen A."/>
            <person name="Lutzoni F."/>
            <person name="Magnuson J."/>
            <person name="Mondo S."/>
            <person name="Nolan M."/>
            <person name="Ohm R."/>
            <person name="Pangilinan J."/>
            <person name="Park H.-J."/>
            <person name="Ramirez L."/>
            <person name="Alfaro M."/>
            <person name="Sun H."/>
            <person name="Tritt A."/>
            <person name="Yoshinaga Y."/>
            <person name="Zwiers L.-H."/>
            <person name="Turgeon B.G."/>
            <person name="Goodwin S.B."/>
            <person name="Spatafora J.W."/>
            <person name="Crous P.W."/>
            <person name="Grigoriev I.V."/>
        </authorList>
    </citation>
    <scope>NUCLEOTIDE SEQUENCE</scope>
    <source>
        <strain evidence="4">IPT5</strain>
    </source>
</reference>
<dbReference type="InterPro" id="IPR038305">
    <property type="entry name" value="HeLo_sf"/>
</dbReference>
<keyword evidence="5" id="KW-1185">Reference proteome</keyword>
<organism evidence="4 5">
    <name type="scientific">Plenodomus tracheiphilus IPT5</name>
    <dbReference type="NCBI Taxonomy" id="1408161"/>
    <lineage>
        <taxon>Eukaryota</taxon>
        <taxon>Fungi</taxon>
        <taxon>Dikarya</taxon>
        <taxon>Ascomycota</taxon>
        <taxon>Pezizomycotina</taxon>
        <taxon>Dothideomycetes</taxon>
        <taxon>Pleosporomycetidae</taxon>
        <taxon>Pleosporales</taxon>
        <taxon>Pleosporineae</taxon>
        <taxon>Leptosphaeriaceae</taxon>
        <taxon>Plenodomus</taxon>
    </lineage>
</organism>
<dbReference type="OrthoDB" id="1911848at2759"/>
<name>A0A6A7BEJ0_9PLEO</name>
<keyword evidence="2" id="KW-0732">Signal</keyword>
<protein>
    <recommendedName>
        <fullName evidence="3">Protein kinase domain-containing protein</fullName>
    </recommendedName>
</protein>
<dbReference type="Proteomes" id="UP000799423">
    <property type="component" value="Unassembled WGS sequence"/>
</dbReference>
<evidence type="ECO:0000256" key="2">
    <source>
        <dbReference type="SAM" id="SignalP"/>
    </source>
</evidence>
<dbReference type="InterPro" id="IPR011009">
    <property type="entry name" value="Kinase-like_dom_sf"/>
</dbReference>
<dbReference type="InterPro" id="IPR000719">
    <property type="entry name" value="Prot_kinase_dom"/>
</dbReference>